<dbReference type="Pfam" id="PF01425">
    <property type="entry name" value="Amidase"/>
    <property type="match status" value="1"/>
</dbReference>
<protein>
    <recommendedName>
        <fullName evidence="1">Amidase domain-containing protein</fullName>
    </recommendedName>
</protein>
<name>A0ABD3H585_9MARC</name>
<comment type="caution">
    <text evidence="2">The sequence shown here is derived from an EMBL/GenBank/DDBJ whole genome shotgun (WGS) entry which is preliminary data.</text>
</comment>
<sequence length="184" mass="19637">MTSGIRHSRKQISKEGERNSAVICKARKPLTKTDGCEFKDGEVTAESSVSGCLITARLHGVEALATDSASVATFGGNCGGHGKVVLEFFLKKIYESNAEINAVVESFLPTCTRTTPCKGRPFEGLPLLVKDNLDVEGFHTVCGSSLFINNPVAVKDSKFVAVLRELGAIPVGKTNVPPVRANCR</sequence>
<dbReference type="InterPro" id="IPR023631">
    <property type="entry name" value="Amidase_dom"/>
</dbReference>
<accession>A0ABD3H585</accession>
<dbReference type="SUPFAM" id="SSF75304">
    <property type="entry name" value="Amidase signature (AS) enzymes"/>
    <property type="match status" value="1"/>
</dbReference>
<feature type="domain" description="Amidase" evidence="1">
    <location>
        <begin position="85"/>
        <end position="177"/>
    </location>
</feature>
<evidence type="ECO:0000313" key="2">
    <source>
        <dbReference type="EMBL" id="KAL3686687.1"/>
    </source>
</evidence>
<evidence type="ECO:0000313" key="3">
    <source>
        <dbReference type="Proteomes" id="UP001633002"/>
    </source>
</evidence>
<reference evidence="2 3" key="1">
    <citation type="submission" date="2024-09" db="EMBL/GenBank/DDBJ databases">
        <title>Chromosome-scale assembly of Riccia sorocarpa.</title>
        <authorList>
            <person name="Paukszto L."/>
        </authorList>
    </citation>
    <scope>NUCLEOTIDE SEQUENCE [LARGE SCALE GENOMIC DNA]</scope>
    <source>
        <strain evidence="2">LP-2024</strain>
        <tissue evidence="2">Aerial parts of the thallus</tissue>
    </source>
</reference>
<gene>
    <name evidence="2" type="ORF">R1sor_012996</name>
</gene>
<organism evidence="2 3">
    <name type="scientific">Riccia sorocarpa</name>
    <dbReference type="NCBI Taxonomy" id="122646"/>
    <lineage>
        <taxon>Eukaryota</taxon>
        <taxon>Viridiplantae</taxon>
        <taxon>Streptophyta</taxon>
        <taxon>Embryophyta</taxon>
        <taxon>Marchantiophyta</taxon>
        <taxon>Marchantiopsida</taxon>
        <taxon>Marchantiidae</taxon>
        <taxon>Marchantiales</taxon>
        <taxon>Ricciaceae</taxon>
        <taxon>Riccia</taxon>
    </lineage>
</organism>
<dbReference type="EMBL" id="JBJQOH010000004">
    <property type="protein sequence ID" value="KAL3686687.1"/>
    <property type="molecule type" value="Genomic_DNA"/>
</dbReference>
<dbReference type="InterPro" id="IPR036928">
    <property type="entry name" value="AS_sf"/>
</dbReference>
<dbReference type="Proteomes" id="UP001633002">
    <property type="component" value="Unassembled WGS sequence"/>
</dbReference>
<evidence type="ECO:0000259" key="1">
    <source>
        <dbReference type="Pfam" id="PF01425"/>
    </source>
</evidence>
<proteinExistence type="predicted"/>
<keyword evidence="3" id="KW-1185">Reference proteome</keyword>
<dbReference type="PANTHER" id="PTHR43372">
    <property type="entry name" value="FATTY-ACID AMIDE HYDROLASE"/>
    <property type="match status" value="1"/>
</dbReference>
<dbReference type="AlphaFoldDB" id="A0ABD3H585"/>
<dbReference type="InterPro" id="IPR052739">
    <property type="entry name" value="FAAH2"/>
</dbReference>
<dbReference type="PANTHER" id="PTHR43372:SF4">
    <property type="entry name" value="FATTY-ACID AMIDE HYDROLASE 2"/>
    <property type="match status" value="1"/>
</dbReference>
<dbReference type="Gene3D" id="3.90.1300.10">
    <property type="entry name" value="Amidase signature (AS) domain"/>
    <property type="match status" value="1"/>
</dbReference>